<dbReference type="Proteomes" id="UP000239720">
    <property type="component" value="Unassembled WGS sequence"/>
</dbReference>
<dbReference type="Pfam" id="PF06782">
    <property type="entry name" value="UPF0236"/>
    <property type="match status" value="1"/>
</dbReference>
<evidence type="ECO:0000313" key="3">
    <source>
        <dbReference type="Proteomes" id="UP000239720"/>
    </source>
</evidence>
<gene>
    <name evidence="2" type="ORF">B9R14_09035</name>
</gene>
<name>A0A2S8RAP1_9FIRM</name>
<protein>
    <recommendedName>
        <fullName evidence="4">Transposase</fullName>
    </recommendedName>
</protein>
<proteinExistence type="inferred from homology"/>
<evidence type="ECO:0000256" key="1">
    <source>
        <dbReference type="ARBA" id="ARBA00006539"/>
    </source>
</evidence>
<dbReference type="InterPro" id="IPR009620">
    <property type="entry name" value="UPF0236"/>
</dbReference>
<evidence type="ECO:0008006" key="4">
    <source>
        <dbReference type="Google" id="ProtNLM"/>
    </source>
</evidence>
<comment type="caution">
    <text evidence="2">The sequence shown here is derived from an EMBL/GenBank/DDBJ whole genome shotgun (WGS) entry which is preliminary data.</text>
</comment>
<reference evidence="2 3" key="1">
    <citation type="journal article" date="2018" name="Syst. Appl. Microbiol.">
        <title>Characterization and high-quality draft genome sequence of Herbivorax saccincola A7, an anaerobic, alkaliphilic, thermophilic, cellulolytic, and xylanolytic bacterium.</title>
        <authorList>
            <person name="Aikawa S."/>
            <person name="Baramee S."/>
            <person name="Sermsathanaswadi J."/>
            <person name="Thianheng P."/>
            <person name="Tachaapaikoon C."/>
            <person name="Shikata A."/>
            <person name="Waeonukul R."/>
            <person name="Pason P."/>
            <person name="Ratanakhanokchai K."/>
            <person name="Kosugi A."/>
        </authorList>
    </citation>
    <scope>NUCLEOTIDE SEQUENCE [LARGE SCALE GENOMIC DNA]</scope>
    <source>
        <strain evidence="2 3">A7</strain>
    </source>
</reference>
<dbReference type="EMBL" id="NEMB01000003">
    <property type="protein sequence ID" value="PQQ66873.1"/>
    <property type="molecule type" value="Genomic_DNA"/>
</dbReference>
<evidence type="ECO:0000313" key="2">
    <source>
        <dbReference type="EMBL" id="PQQ66873.1"/>
    </source>
</evidence>
<comment type="similarity">
    <text evidence="1">Belongs to the UPF0236 family.</text>
</comment>
<organism evidence="2 3">
    <name type="scientific">Acetivibrio saccincola</name>
    <dbReference type="NCBI Taxonomy" id="1677857"/>
    <lineage>
        <taxon>Bacteria</taxon>
        <taxon>Bacillati</taxon>
        <taxon>Bacillota</taxon>
        <taxon>Clostridia</taxon>
        <taxon>Eubacteriales</taxon>
        <taxon>Oscillospiraceae</taxon>
        <taxon>Acetivibrio</taxon>
    </lineage>
</organism>
<dbReference type="AlphaFoldDB" id="A0A2S8RAP1"/>
<sequence>MPRLIYVHEGVTYNNGKRSLKSPYYLSSLKGKQEELWQKTFEYIEDNYEIS</sequence>
<accession>A0A2S8RAP1</accession>